<evidence type="ECO:0000313" key="2">
    <source>
        <dbReference type="EMBL" id="PON84570.1"/>
    </source>
</evidence>
<comment type="caution">
    <text evidence="2">The sequence shown here is derived from an EMBL/GenBank/DDBJ whole genome shotgun (WGS) entry which is preliminary data.</text>
</comment>
<dbReference type="OrthoDB" id="10557679at2759"/>
<dbReference type="EMBL" id="JXTC01000160">
    <property type="protein sequence ID" value="PON84570.1"/>
    <property type="molecule type" value="Genomic_DNA"/>
</dbReference>
<proteinExistence type="predicted"/>
<keyword evidence="3" id="KW-1185">Reference proteome</keyword>
<evidence type="ECO:0000256" key="1">
    <source>
        <dbReference type="SAM" id="MobiDB-lite"/>
    </source>
</evidence>
<dbReference type="Proteomes" id="UP000237000">
    <property type="component" value="Unassembled WGS sequence"/>
</dbReference>
<sequence>MQVSKVKLQGHLWDTFNWCYDYLKYFQTRPVAPATTSPARWIPPSTSGFKMNVDAAISDDSQPCVGLFETLLTTLLERENPPLLFSATPHPTTDSPVYSNRVHT</sequence>
<feature type="compositionally biased region" description="Polar residues" evidence="1">
    <location>
        <begin position="89"/>
        <end position="98"/>
    </location>
</feature>
<name>A0A2P5EGA6_TREOI</name>
<dbReference type="InParanoid" id="A0A2P5EGA6"/>
<feature type="region of interest" description="Disordered" evidence="1">
    <location>
        <begin position="83"/>
        <end position="104"/>
    </location>
</feature>
<accession>A0A2P5EGA6</accession>
<protein>
    <submittedName>
        <fullName evidence="2">Uncharacterized protein</fullName>
    </submittedName>
</protein>
<evidence type="ECO:0000313" key="3">
    <source>
        <dbReference type="Proteomes" id="UP000237000"/>
    </source>
</evidence>
<gene>
    <name evidence="2" type="ORF">TorRG33x02_196370</name>
</gene>
<organism evidence="2 3">
    <name type="scientific">Trema orientale</name>
    <name type="common">Charcoal tree</name>
    <name type="synonym">Celtis orientalis</name>
    <dbReference type="NCBI Taxonomy" id="63057"/>
    <lineage>
        <taxon>Eukaryota</taxon>
        <taxon>Viridiplantae</taxon>
        <taxon>Streptophyta</taxon>
        <taxon>Embryophyta</taxon>
        <taxon>Tracheophyta</taxon>
        <taxon>Spermatophyta</taxon>
        <taxon>Magnoliopsida</taxon>
        <taxon>eudicotyledons</taxon>
        <taxon>Gunneridae</taxon>
        <taxon>Pentapetalae</taxon>
        <taxon>rosids</taxon>
        <taxon>fabids</taxon>
        <taxon>Rosales</taxon>
        <taxon>Cannabaceae</taxon>
        <taxon>Trema</taxon>
    </lineage>
</organism>
<reference evidence="3" key="1">
    <citation type="submission" date="2016-06" db="EMBL/GenBank/DDBJ databases">
        <title>Parallel loss of symbiosis genes in relatives of nitrogen-fixing non-legume Parasponia.</title>
        <authorList>
            <person name="Van Velzen R."/>
            <person name="Holmer R."/>
            <person name="Bu F."/>
            <person name="Rutten L."/>
            <person name="Van Zeijl A."/>
            <person name="Liu W."/>
            <person name="Santuari L."/>
            <person name="Cao Q."/>
            <person name="Sharma T."/>
            <person name="Shen D."/>
            <person name="Roswanjaya Y."/>
            <person name="Wardhani T."/>
            <person name="Kalhor M.S."/>
            <person name="Jansen J."/>
            <person name="Van den Hoogen J."/>
            <person name="Gungor B."/>
            <person name="Hartog M."/>
            <person name="Hontelez J."/>
            <person name="Verver J."/>
            <person name="Yang W.-C."/>
            <person name="Schijlen E."/>
            <person name="Repin R."/>
            <person name="Schilthuizen M."/>
            <person name="Schranz E."/>
            <person name="Heidstra R."/>
            <person name="Miyata K."/>
            <person name="Fedorova E."/>
            <person name="Kohlen W."/>
            <person name="Bisseling T."/>
            <person name="Smit S."/>
            <person name="Geurts R."/>
        </authorList>
    </citation>
    <scope>NUCLEOTIDE SEQUENCE [LARGE SCALE GENOMIC DNA]</scope>
    <source>
        <strain evidence="3">cv. RG33-2</strain>
    </source>
</reference>
<dbReference type="AlphaFoldDB" id="A0A2P5EGA6"/>